<dbReference type="RefSeq" id="WP_147059000.1">
    <property type="nucleotide sequence ID" value="NZ_BJYL01000035.1"/>
</dbReference>
<accession>A0A511ZA20</accession>
<feature type="transmembrane region" description="Helical" evidence="1">
    <location>
        <begin position="7"/>
        <end position="25"/>
    </location>
</feature>
<evidence type="ECO:0000256" key="1">
    <source>
        <dbReference type="SAM" id="Phobius"/>
    </source>
</evidence>
<comment type="caution">
    <text evidence="2">The sequence shown here is derived from an EMBL/GenBank/DDBJ whole genome shotgun (WGS) entry which is preliminary data.</text>
</comment>
<sequence>MIRSKAALISSVVILGISMYLFFPFPDNVLLDARSTFMSFPIRDHNGYVLLGIMGSVLFIIAMILLVAGMKKYRIRTIILVVIVYAVLPRFLITVYQETLANGISAISYDNNGECNFESVGESLLNGECKFVLHNRSNKDVSFELEFIDTLFMEDEVRMESLMNLSGPYSITIEANCEKSINLKGLLDATDIPKRIESGTSNDVHFKLIEGNNTRVL</sequence>
<evidence type="ECO:0000313" key="2">
    <source>
        <dbReference type="EMBL" id="GEN84284.1"/>
    </source>
</evidence>
<keyword evidence="1" id="KW-0472">Membrane</keyword>
<feature type="transmembrane region" description="Helical" evidence="1">
    <location>
        <begin position="78"/>
        <end position="96"/>
    </location>
</feature>
<name>A0A511ZA20_9BACL</name>
<protein>
    <submittedName>
        <fullName evidence="2">Uncharacterized protein</fullName>
    </submittedName>
</protein>
<feature type="transmembrane region" description="Helical" evidence="1">
    <location>
        <begin position="45"/>
        <end position="66"/>
    </location>
</feature>
<proteinExistence type="predicted"/>
<keyword evidence="3" id="KW-1185">Reference proteome</keyword>
<dbReference type="EMBL" id="BJYL01000035">
    <property type="protein sequence ID" value="GEN84284.1"/>
    <property type="molecule type" value="Genomic_DNA"/>
</dbReference>
<organism evidence="2 3">
    <name type="scientific">Sporosarcina luteola</name>
    <dbReference type="NCBI Taxonomy" id="582850"/>
    <lineage>
        <taxon>Bacteria</taxon>
        <taxon>Bacillati</taxon>
        <taxon>Bacillota</taxon>
        <taxon>Bacilli</taxon>
        <taxon>Bacillales</taxon>
        <taxon>Caryophanaceae</taxon>
        <taxon>Sporosarcina</taxon>
    </lineage>
</organism>
<keyword evidence="1" id="KW-0812">Transmembrane</keyword>
<dbReference type="Proteomes" id="UP000321901">
    <property type="component" value="Unassembled WGS sequence"/>
</dbReference>
<reference evidence="2 3" key="1">
    <citation type="submission" date="2019-07" db="EMBL/GenBank/DDBJ databases">
        <title>Whole genome shotgun sequence of Sporosarcina luteola NBRC 105378.</title>
        <authorList>
            <person name="Hosoyama A."/>
            <person name="Uohara A."/>
            <person name="Ohji S."/>
            <person name="Ichikawa N."/>
        </authorList>
    </citation>
    <scope>NUCLEOTIDE SEQUENCE [LARGE SCALE GENOMIC DNA]</scope>
    <source>
        <strain evidence="2 3">NBRC 105378</strain>
    </source>
</reference>
<dbReference type="AlphaFoldDB" id="A0A511ZA20"/>
<gene>
    <name evidence="2" type="ORF">SLU01_25960</name>
</gene>
<dbReference type="OrthoDB" id="2476187at2"/>
<keyword evidence="1" id="KW-1133">Transmembrane helix</keyword>
<evidence type="ECO:0000313" key="3">
    <source>
        <dbReference type="Proteomes" id="UP000321901"/>
    </source>
</evidence>